<accession>A0ABS2GPG0</accession>
<dbReference type="InterPro" id="IPR017439">
    <property type="entry name" value="Amidohydrolase"/>
</dbReference>
<evidence type="ECO:0000313" key="2">
    <source>
        <dbReference type="EMBL" id="MBM6923718.1"/>
    </source>
</evidence>
<name>A0ABS2GPG0_9FIRM</name>
<protein>
    <submittedName>
        <fullName evidence="2">Amidohydrolase</fullName>
    </submittedName>
</protein>
<dbReference type="SUPFAM" id="SSF53187">
    <property type="entry name" value="Zn-dependent exopeptidases"/>
    <property type="match status" value="1"/>
</dbReference>
<dbReference type="PANTHER" id="PTHR11014:SF63">
    <property type="entry name" value="METALLOPEPTIDASE, PUTATIVE (AFU_ORTHOLOGUE AFUA_6G09600)-RELATED"/>
    <property type="match status" value="1"/>
</dbReference>
<dbReference type="RefSeq" id="WP_204721258.1">
    <property type="nucleotide sequence ID" value="NZ_JACSNR010000008.1"/>
</dbReference>
<sequence length="387" mass="41450">MTIAELAAKYEQYVIDMRREFHENPELSHHEERTVRRIREELDKLGIPNITVGHNNVIGTLEGGKPGKKIAIRADIDALPVAEANEVPYKSKVEGVMHACGHDGHAAMLLGTAHVLSEIRDQLCGTVYLCFQVAEEIGAGADEIVAYLGSIGGVDQAIGTHLAGGDPAGVINLPDGPMMAGALGFEITVKGVGGHGSRPDRAVDPVKPACDIVLKIAMIPAQYHNPFDTCVVSPCQITAGNKNNIIPETAFIAGNIRFFKYGDGDKIFAKIKEVAENTARAYGTEAMVTSQVMSPLPVINDPACAARGREIAQQVGLTLAEPRDPTAGSDNFAEFLAAFPGFYCDTGAFCTRPGASGNHHNPNFDLDETAFKKVVEFFATYTADFLK</sequence>
<dbReference type="Gene3D" id="3.30.70.360">
    <property type="match status" value="1"/>
</dbReference>
<dbReference type="NCBIfam" id="TIGR01891">
    <property type="entry name" value="amidohydrolases"/>
    <property type="match status" value="1"/>
</dbReference>
<reference evidence="2 3" key="1">
    <citation type="journal article" date="2021" name="Sci. Rep.">
        <title>The distribution of antibiotic resistance genes in chicken gut microbiota commensals.</title>
        <authorList>
            <person name="Juricova H."/>
            <person name="Matiasovicova J."/>
            <person name="Kubasova T."/>
            <person name="Cejkova D."/>
            <person name="Rychlik I."/>
        </authorList>
    </citation>
    <scope>NUCLEOTIDE SEQUENCE [LARGE SCALE GENOMIC DNA]</scope>
    <source>
        <strain evidence="2 3">An564</strain>
    </source>
</reference>
<dbReference type="Pfam" id="PF01546">
    <property type="entry name" value="Peptidase_M20"/>
    <property type="match status" value="1"/>
</dbReference>
<dbReference type="InterPro" id="IPR011650">
    <property type="entry name" value="Peptidase_M20_dimer"/>
</dbReference>
<dbReference type="EMBL" id="JACSNR010000008">
    <property type="protein sequence ID" value="MBM6923718.1"/>
    <property type="molecule type" value="Genomic_DNA"/>
</dbReference>
<gene>
    <name evidence="2" type="ORF">H9X81_08460</name>
</gene>
<proteinExistence type="predicted"/>
<comment type="caution">
    <text evidence="2">The sequence shown here is derived from an EMBL/GenBank/DDBJ whole genome shotgun (WGS) entry which is preliminary data.</text>
</comment>
<dbReference type="SUPFAM" id="SSF55031">
    <property type="entry name" value="Bacterial exopeptidase dimerisation domain"/>
    <property type="match status" value="1"/>
</dbReference>
<evidence type="ECO:0000313" key="3">
    <source>
        <dbReference type="Proteomes" id="UP000724149"/>
    </source>
</evidence>
<dbReference type="Gene3D" id="3.40.630.10">
    <property type="entry name" value="Zn peptidases"/>
    <property type="match status" value="1"/>
</dbReference>
<organism evidence="2 3">
    <name type="scientific">Hydrogenoanaerobacterium saccharovorans</name>
    <dbReference type="NCBI Taxonomy" id="474960"/>
    <lineage>
        <taxon>Bacteria</taxon>
        <taxon>Bacillati</taxon>
        <taxon>Bacillota</taxon>
        <taxon>Clostridia</taxon>
        <taxon>Eubacteriales</taxon>
        <taxon>Oscillospiraceae</taxon>
        <taxon>Hydrogenoanaerobacterium</taxon>
    </lineage>
</organism>
<dbReference type="PANTHER" id="PTHR11014">
    <property type="entry name" value="PEPTIDASE M20 FAMILY MEMBER"/>
    <property type="match status" value="1"/>
</dbReference>
<keyword evidence="3" id="KW-1185">Reference proteome</keyword>
<evidence type="ECO:0000259" key="1">
    <source>
        <dbReference type="Pfam" id="PF07687"/>
    </source>
</evidence>
<dbReference type="Pfam" id="PF07687">
    <property type="entry name" value="M20_dimer"/>
    <property type="match status" value="1"/>
</dbReference>
<dbReference type="InterPro" id="IPR036264">
    <property type="entry name" value="Bact_exopeptidase_dim_dom"/>
</dbReference>
<dbReference type="PIRSF" id="PIRSF005962">
    <property type="entry name" value="Pept_M20D_amidohydro"/>
    <property type="match status" value="1"/>
</dbReference>
<dbReference type="Proteomes" id="UP000724149">
    <property type="component" value="Unassembled WGS sequence"/>
</dbReference>
<feature type="domain" description="Peptidase M20 dimerisation" evidence="1">
    <location>
        <begin position="181"/>
        <end position="282"/>
    </location>
</feature>
<dbReference type="InterPro" id="IPR002933">
    <property type="entry name" value="Peptidase_M20"/>
</dbReference>